<name>A0A6J5RWW9_9CAUD</name>
<dbReference type="EMBL" id="LR797252">
    <property type="protein sequence ID" value="CAB4196484.1"/>
    <property type="molecule type" value="Genomic_DNA"/>
</dbReference>
<evidence type="ECO:0000313" key="1">
    <source>
        <dbReference type="EMBL" id="CAB4196484.1"/>
    </source>
</evidence>
<organism evidence="1">
    <name type="scientific">uncultured Caudovirales phage</name>
    <dbReference type="NCBI Taxonomy" id="2100421"/>
    <lineage>
        <taxon>Viruses</taxon>
        <taxon>Duplodnaviria</taxon>
        <taxon>Heunggongvirae</taxon>
        <taxon>Uroviricota</taxon>
        <taxon>Caudoviricetes</taxon>
        <taxon>Peduoviridae</taxon>
        <taxon>Maltschvirus</taxon>
        <taxon>Maltschvirus maltsch</taxon>
    </lineage>
</organism>
<gene>
    <name evidence="1" type="ORF">UFOVP1290_4</name>
</gene>
<protein>
    <submittedName>
        <fullName evidence="1">Uncharacterized protein</fullName>
    </submittedName>
</protein>
<accession>A0A6J5RWW9</accession>
<proteinExistence type="predicted"/>
<reference evidence="1" key="1">
    <citation type="submission" date="2020-05" db="EMBL/GenBank/DDBJ databases">
        <authorList>
            <person name="Chiriac C."/>
            <person name="Salcher M."/>
            <person name="Ghai R."/>
            <person name="Kavagutti S V."/>
        </authorList>
    </citation>
    <scope>NUCLEOTIDE SEQUENCE</scope>
</reference>
<sequence length="170" mass="19690">MSKKISLSQVKKMPYIFLNRMINKAKKYLKTDKTMIDIFKEYGEDVNIIDYIPTRFGNLDVSAKTDHGIVILNYSLLCDGDFGKDYAYLIHEYTHWAEQCLGDKATQSSDDGSYLDNKSEQKGFANQIEYIANHEGEEEAEEYVDDLLEHHDINSKTEQNEKKEILMSKV</sequence>